<sequence length="607" mass="67576">MSFYQEQEFHKGFDFSLWRRLIGYLKSARRYLAWVVGSMVLSAGIDVVFPILNGYVIDHFVVPGSTSGMPGFIALYAGLMVLQAGNMYFHMVQAGKAEILMSSTVRTMAFDKLQRLSYNYFDHMPVGNIMARLTSDATRLGESVAWGLVDLVWGLLFMIFTMVSMLVIHFWLGLAVISVIPVLLLISSYFQRRILAGQRKVRRTNSMITSAFNEGILGAKTTKTLVREEANLGEFQQLTHRMYGASVKVAGLSALYMPLALLLGSVGTAIALHFGGTGVIAGTLTYGDLVVFMNYTTLFFEPVRELARVLADLQSSQAAAERVVSLIESEPQITDSEAIEKVYGDTFHPKRENWPEIHGEVTFEHVDFHYESGEKVLRDFSLEVPAGTSVALVGETGSGKSTIVNLVCRFYEPTKGRILIDGVDYRERSQLWLQSHLGYVLQSPHLFSGTVRDNIRYGRLDASDGEIERVAKLVNAHPFISRLEHGYDTEVGEGGSRLSTGEKQLISFARAILADPPIFVLDEATSSIDTETEMAIQHAIQEVLRGRTSFIVAHRLSTIQNADIILVIENGTIVEQGTHEALLQKKGHYYALYTQQFQLEAEKEILG</sequence>
<protein>
    <submittedName>
        <fullName evidence="11">ABC transporter ATP-binding protein</fullName>
    </submittedName>
</protein>
<keyword evidence="4" id="KW-0547">Nucleotide-binding</keyword>
<dbReference type="GO" id="GO:0016887">
    <property type="term" value="F:ATP hydrolysis activity"/>
    <property type="evidence" value="ECO:0007669"/>
    <property type="project" value="InterPro"/>
</dbReference>
<evidence type="ECO:0000256" key="6">
    <source>
        <dbReference type="ARBA" id="ARBA00022989"/>
    </source>
</evidence>
<gene>
    <name evidence="11" type="ORF">H8696_10240</name>
</gene>
<dbReference type="CDD" id="cd18540">
    <property type="entry name" value="ABC_6TM_exporter_like"/>
    <property type="match status" value="1"/>
</dbReference>
<keyword evidence="12" id="KW-1185">Reference proteome</keyword>
<keyword evidence="2" id="KW-0813">Transport</keyword>
<dbReference type="Gene3D" id="3.40.50.300">
    <property type="entry name" value="P-loop containing nucleotide triphosphate hydrolases"/>
    <property type="match status" value="1"/>
</dbReference>
<evidence type="ECO:0000256" key="4">
    <source>
        <dbReference type="ARBA" id="ARBA00022741"/>
    </source>
</evidence>
<dbReference type="EMBL" id="JACRSR010000005">
    <property type="protein sequence ID" value="MBC8532223.1"/>
    <property type="molecule type" value="Genomic_DNA"/>
</dbReference>
<keyword evidence="3 8" id="KW-0812">Transmembrane</keyword>
<comment type="caution">
    <text evidence="11">The sequence shown here is derived from an EMBL/GenBank/DDBJ whole genome shotgun (WGS) entry which is preliminary data.</text>
</comment>
<evidence type="ECO:0000256" key="5">
    <source>
        <dbReference type="ARBA" id="ARBA00022840"/>
    </source>
</evidence>
<dbReference type="CDD" id="cd03254">
    <property type="entry name" value="ABCC_Glucan_exporter_like"/>
    <property type="match status" value="1"/>
</dbReference>
<dbReference type="Pfam" id="PF00005">
    <property type="entry name" value="ABC_tran"/>
    <property type="match status" value="1"/>
</dbReference>
<dbReference type="Proteomes" id="UP000623172">
    <property type="component" value="Unassembled WGS sequence"/>
</dbReference>
<dbReference type="PANTHER" id="PTHR43394:SF1">
    <property type="entry name" value="ATP-BINDING CASSETTE SUB-FAMILY B MEMBER 10, MITOCHONDRIAL"/>
    <property type="match status" value="1"/>
</dbReference>
<feature type="transmembrane region" description="Helical" evidence="8">
    <location>
        <begin position="144"/>
        <end position="162"/>
    </location>
</feature>
<evidence type="ECO:0000256" key="2">
    <source>
        <dbReference type="ARBA" id="ARBA00022448"/>
    </source>
</evidence>
<accession>A0A926D5R2</accession>
<keyword evidence="7 8" id="KW-0472">Membrane</keyword>
<dbReference type="SMART" id="SM00382">
    <property type="entry name" value="AAA"/>
    <property type="match status" value="1"/>
</dbReference>
<dbReference type="InterPro" id="IPR039421">
    <property type="entry name" value="Type_1_exporter"/>
</dbReference>
<dbReference type="GO" id="GO:0005524">
    <property type="term" value="F:ATP binding"/>
    <property type="evidence" value="ECO:0007669"/>
    <property type="project" value="UniProtKB-KW"/>
</dbReference>
<dbReference type="InterPro" id="IPR036640">
    <property type="entry name" value="ABC1_TM_sf"/>
</dbReference>
<name>A0A926D5R2_9FIRM</name>
<dbReference type="PANTHER" id="PTHR43394">
    <property type="entry name" value="ATP-DEPENDENT PERMEASE MDL1, MITOCHONDRIAL"/>
    <property type="match status" value="1"/>
</dbReference>
<dbReference type="SUPFAM" id="SSF52540">
    <property type="entry name" value="P-loop containing nucleoside triphosphate hydrolases"/>
    <property type="match status" value="1"/>
</dbReference>
<evidence type="ECO:0000313" key="12">
    <source>
        <dbReference type="Proteomes" id="UP000623172"/>
    </source>
</evidence>
<keyword evidence="5 11" id="KW-0067">ATP-binding</keyword>
<evidence type="ECO:0000256" key="3">
    <source>
        <dbReference type="ARBA" id="ARBA00022692"/>
    </source>
</evidence>
<feature type="transmembrane region" description="Helical" evidence="8">
    <location>
        <begin position="168"/>
        <end position="190"/>
    </location>
</feature>
<feature type="domain" description="ABC transporter" evidence="9">
    <location>
        <begin position="361"/>
        <end position="595"/>
    </location>
</feature>
<keyword evidence="6 8" id="KW-1133">Transmembrane helix</keyword>
<dbReference type="GO" id="GO:0005886">
    <property type="term" value="C:plasma membrane"/>
    <property type="evidence" value="ECO:0007669"/>
    <property type="project" value="UniProtKB-SubCell"/>
</dbReference>
<evidence type="ECO:0000256" key="7">
    <source>
        <dbReference type="ARBA" id="ARBA00023136"/>
    </source>
</evidence>
<evidence type="ECO:0000259" key="10">
    <source>
        <dbReference type="PROSITE" id="PS50929"/>
    </source>
</evidence>
<dbReference type="RefSeq" id="WP_249317338.1">
    <property type="nucleotide sequence ID" value="NZ_JACRSR010000005.1"/>
</dbReference>
<dbReference type="FunFam" id="3.40.50.300:FF:000287">
    <property type="entry name" value="Multidrug ABC transporter ATP-binding protein"/>
    <property type="match status" value="1"/>
</dbReference>
<feature type="domain" description="ABC transmembrane type-1" evidence="10">
    <location>
        <begin position="33"/>
        <end position="315"/>
    </location>
</feature>
<feature type="transmembrane region" description="Helical" evidence="8">
    <location>
        <begin position="31"/>
        <end position="52"/>
    </location>
</feature>
<dbReference type="GO" id="GO:0015421">
    <property type="term" value="F:ABC-type oligopeptide transporter activity"/>
    <property type="evidence" value="ECO:0007669"/>
    <property type="project" value="TreeGrafter"/>
</dbReference>
<evidence type="ECO:0000256" key="1">
    <source>
        <dbReference type="ARBA" id="ARBA00004651"/>
    </source>
</evidence>
<dbReference type="AlphaFoldDB" id="A0A926D5R2"/>
<reference evidence="11" key="1">
    <citation type="submission" date="2020-08" db="EMBL/GenBank/DDBJ databases">
        <title>Genome public.</title>
        <authorList>
            <person name="Liu C."/>
            <person name="Sun Q."/>
        </authorList>
    </citation>
    <scope>NUCLEOTIDE SEQUENCE</scope>
    <source>
        <strain evidence="11">NSJ-53</strain>
    </source>
</reference>
<evidence type="ECO:0000313" key="11">
    <source>
        <dbReference type="EMBL" id="MBC8532223.1"/>
    </source>
</evidence>
<dbReference type="InterPro" id="IPR003439">
    <property type="entry name" value="ABC_transporter-like_ATP-bd"/>
</dbReference>
<evidence type="ECO:0000256" key="8">
    <source>
        <dbReference type="SAM" id="Phobius"/>
    </source>
</evidence>
<dbReference type="PROSITE" id="PS50893">
    <property type="entry name" value="ABC_TRANSPORTER_2"/>
    <property type="match status" value="1"/>
</dbReference>
<feature type="transmembrane region" description="Helical" evidence="8">
    <location>
        <begin position="249"/>
        <end position="272"/>
    </location>
</feature>
<feature type="transmembrane region" description="Helical" evidence="8">
    <location>
        <begin position="72"/>
        <end position="91"/>
    </location>
</feature>
<dbReference type="InterPro" id="IPR027417">
    <property type="entry name" value="P-loop_NTPase"/>
</dbReference>
<dbReference type="InterPro" id="IPR003593">
    <property type="entry name" value="AAA+_ATPase"/>
</dbReference>
<organism evidence="11 12">
    <name type="scientific">Gehongia tenuis</name>
    <dbReference type="NCBI Taxonomy" id="2763655"/>
    <lineage>
        <taxon>Bacteria</taxon>
        <taxon>Bacillati</taxon>
        <taxon>Bacillota</taxon>
        <taxon>Clostridia</taxon>
        <taxon>Christensenellales</taxon>
        <taxon>Christensenellaceae</taxon>
        <taxon>Gehongia</taxon>
    </lineage>
</organism>
<proteinExistence type="predicted"/>
<dbReference type="Gene3D" id="1.20.1560.10">
    <property type="entry name" value="ABC transporter type 1, transmembrane domain"/>
    <property type="match status" value="1"/>
</dbReference>
<dbReference type="InterPro" id="IPR011527">
    <property type="entry name" value="ABC1_TM_dom"/>
</dbReference>
<evidence type="ECO:0000259" key="9">
    <source>
        <dbReference type="PROSITE" id="PS50893"/>
    </source>
</evidence>
<dbReference type="Pfam" id="PF00664">
    <property type="entry name" value="ABC_membrane"/>
    <property type="match status" value="1"/>
</dbReference>
<dbReference type="SUPFAM" id="SSF90123">
    <property type="entry name" value="ABC transporter transmembrane region"/>
    <property type="match status" value="1"/>
</dbReference>
<dbReference type="PROSITE" id="PS50929">
    <property type="entry name" value="ABC_TM1F"/>
    <property type="match status" value="1"/>
</dbReference>
<comment type="subcellular location">
    <subcellularLocation>
        <location evidence="1">Cell membrane</location>
        <topology evidence="1">Multi-pass membrane protein</topology>
    </subcellularLocation>
</comment>